<proteinExistence type="inferred from homology"/>
<dbReference type="PANTHER" id="PTHR43047:SF72">
    <property type="entry name" value="OSMOSENSING HISTIDINE PROTEIN KINASE SLN1"/>
    <property type="match status" value="1"/>
</dbReference>
<dbReference type="SMART" id="SM00387">
    <property type="entry name" value="HATPase_c"/>
    <property type="match status" value="1"/>
</dbReference>
<comment type="caution">
    <text evidence="12">The sequence shown here is derived from an EMBL/GenBank/DDBJ whole genome shotgun (WGS) entry which is preliminary data.</text>
</comment>
<accession>A0A0M8K4S0</accession>
<keyword evidence="6" id="KW-0418">Kinase</keyword>
<dbReference type="FunFam" id="3.30.565.10:FF:000010">
    <property type="entry name" value="Sensor histidine kinase RcsC"/>
    <property type="match status" value="1"/>
</dbReference>
<protein>
    <recommendedName>
        <fullName evidence="8">Circadian input-output histidine kinase CikA</fullName>
        <ecNumber evidence="3">2.7.13.3</ecNumber>
    </recommendedName>
</protein>
<name>A0A0M8K4S0_9CHLR</name>
<evidence type="ECO:0000256" key="4">
    <source>
        <dbReference type="ARBA" id="ARBA00022553"/>
    </source>
</evidence>
<dbReference type="PROSITE" id="PS50109">
    <property type="entry name" value="HIS_KIN"/>
    <property type="match status" value="1"/>
</dbReference>
<keyword evidence="7" id="KW-0902">Two-component regulatory system</keyword>
<organism evidence="12 13">
    <name type="scientific">Ardenticatena maritima</name>
    <dbReference type="NCBI Taxonomy" id="872965"/>
    <lineage>
        <taxon>Bacteria</taxon>
        <taxon>Bacillati</taxon>
        <taxon>Chloroflexota</taxon>
        <taxon>Ardenticatenia</taxon>
        <taxon>Ardenticatenales</taxon>
        <taxon>Ardenticatenaceae</taxon>
        <taxon>Ardenticatena</taxon>
    </lineage>
</organism>
<gene>
    <name evidence="12" type="ORF">ARMA_0056</name>
</gene>
<comment type="catalytic activity">
    <reaction evidence="1">
        <text>ATP + protein L-histidine = ADP + protein N-phospho-L-histidine.</text>
        <dbReference type="EC" id="2.7.13.3"/>
    </reaction>
</comment>
<dbReference type="AlphaFoldDB" id="A0A0M8K4S0"/>
<dbReference type="FunFam" id="1.10.287.130:FF:000001">
    <property type="entry name" value="Two-component sensor histidine kinase"/>
    <property type="match status" value="1"/>
</dbReference>
<evidence type="ECO:0000256" key="6">
    <source>
        <dbReference type="ARBA" id="ARBA00022777"/>
    </source>
</evidence>
<dbReference type="GO" id="GO:0009927">
    <property type="term" value="F:histidine phosphotransfer kinase activity"/>
    <property type="evidence" value="ECO:0007669"/>
    <property type="project" value="TreeGrafter"/>
</dbReference>
<sequence>MHNQTETTQTTLPVRMETLERWAVRLMRVPLIGDVGLIDALLLLSSFLTWALHDEFEFWLYLIYAWLGIGAFFWTWRSFAVRGLFWVLISFVLMMQKISIGEMSADAFIERPPLLLLLVSIFVLARWRDQNAAQLEATNRELAQRVAELVKISSDLEESQAQLRQMAEARATFLAHFSHELRTPLSAMLGYLEYLLEDATLASDGEVADILRKTYNAGQHMLNLVNETLDLARIDAAEVDIHVAAFDLKKEIQTVVETIRPLVARNNNTLTVEVPQHLPKMENDPVKVRQILYNLLSNAAKFTQNGAIHLSAKVESHDGKEWLTLTVRDTGIGMSEEDLQMLFVPFTRLTSAREMRGTGLGMPLTQRLVNLLGGDIRVQSAPGQGTTFFVRLPMVYEGGK</sequence>
<dbReference type="Gene3D" id="1.10.287.130">
    <property type="match status" value="1"/>
</dbReference>
<dbReference type="Pfam" id="PF02518">
    <property type="entry name" value="HATPase_c"/>
    <property type="match status" value="1"/>
</dbReference>
<comment type="similarity">
    <text evidence="2">In the N-terminal section; belongs to the phytochrome family.</text>
</comment>
<reference evidence="13" key="2">
    <citation type="submission" date="2015-08" db="EMBL/GenBank/DDBJ databases">
        <title>Draft Genome Sequence of a Heterotrophic Facultative Anaerobic Bacterium Ardenticatena maritima Strain 110S.</title>
        <authorList>
            <person name="Kawaichi S."/>
            <person name="Yoshida T."/>
            <person name="Sako Y."/>
            <person name="Nakamura R."/>
        </authorList>
    </citation>
    <scope>NUCLEOTIDE SEQUENCE [LARGE SCALE GENOMIC DNA]</scope>
    <source>
        <strain evidence="13">110S</strain>
    </source>
</reference>
<evidence type="ECO:0000256" key="7">
    <source>
        <dbReference type="ARBA" id="ARBA00023012"/>
    </source>
</evidence>
<evidence type="ECO:0000313" key="13">
    <source>
        <dbReference type="Proteomes" id="UP000037784"/>
    </source>
</evidence>
<evidence type="ECO:0000256" key="9">
    <source>
        <dbReference type="SAM" id="Coils"/>
    </source>
</evidence>
<dbReference type="InParanoid" id="A0A0M8K4S0"/>
<keyword evidence="4" id="KW-0597">Phosphoprotein</keyword>
<dbReference type="Gene3D" id="3.30.565.10">
    <property type="entry name" value="Histidine kinase-like ATPase, C-terminal domain"/>
    <property type="match status" value="1"/>
</dbReference>
<evidence type="ECO:0000256" key="5">
    <source>
        <dbReference type="ARBA" id="ARBA00022679"/>
    </source>
</evidence>
<dbReference type="InterPro" id="IPR004358">
    <property type="entry name" value="Sig_transdc_His_kin-like_C"/>
</dbReference>
<dbReference type="PANTHER" id="PTHR43047">
    <property type="entry name" value="TWO-COMPONENT HISTIDINE PROTEIN KINASE"/>
    <property type="match status" value="1"/>
</dbReference>
<reference evidence="12 13" key="1">
    <citation type="journal article" date="2015" name="Genome Announc.">
        <title>Draft Genome Sequence of a Heterotrophic Facultative Anaerobic Thermophilic Bacterium, Ardenticatena maritima Strain 110ST.</title>
        <authorList>
            <person name="Kawaichi S."/>
            <person name="Yoshida T."/>
            <person name="Sako Y."/>
            <person name="Nakamura R."/>
        </authorList>
    </citation>
    <scope>NUCLEOTIDE SEQUENCE [LARGE SCALE GENOMIC DNA]</scope>
    <source>
        <strain evidence="12 13">110S</strain>
    </source>
</reference>
<evidence type="ECO:0000256" key="8">
    <source>
        <dbReference type="ARBA" id="ARBA00074306"/>
    </source>
</evidence>
<dbReference type="GO" id="GO:0005886">
    <property type="term" value="C:plasma membrane"/>
    <property type="evidence" value="ECO:0007669"/>
    <property type="project" value="TreeGrafter"/>
</dbReference>
<dbReference type="EC" id="2.7.13.3" evidence="3"/>
<feature type="coiled-coil region" evidence="9">
    <location>
        <begin position="132"/>
        <end position="169"/>
    </location>
</feature>
<dbReference type="SUPFAM" id="SSF55874">
    <property type="entry name" value="ATPase domain of HSP90 chaperone/DNA topoisomerase II/histidine kinase"/>
    <property type="match status" value="1"/>
</dbReference>
<feature type="transmembrane region" description="Helical" evidence="10">
    <location>
        <begin position="31"/>
        <end position="52"/>
    </location>
</feature>
<dbReference type="InterPro" id="IPR003594">
    <property type="entry name" value="HATPase_dom"/>
</dbReference>
<dbReference type="EMBL" id="BBZA01000003">
    <property type="protein sequence ID" value="GAP61633.1"/>
    <property type="molecule type" value="Genomic_DNA"/>
</dbReference>
<feature type="transmembrane region" description="Helical" evidence="10">
    <location>
        <begin position="58"/>
        <end position="76"/>
    </location>
</feature>
<keyword evidence="13" id="KW-1185">Reference proteome</keyword>
<dbReference type="CDD" id="cd16922">
    <property type="entry name" value="HATPase_EvgS-ArcB-TorS-like"/>
    <property type="match status" value="1"/>
</dbReference>
<dbReference type="SMART" id="SM00388">
    <property type="entry name" value="HisKA"/>
    <property type="match status" value="1"/>
</dbReference>
<evidence type="ECO:0000313" key="12">
    <source>
        <dbReference type="EMBL" id="GAP61633.1"/>
    </source>
</evidence>
<evidence type="ECO:0000256" key="10">
    <source>
        <dbReference type="SAM" id="Phobius"/>
    </source>
</evidence>
<dbReference type="InterPro" id="IPR036097">
    <property type="entry name" value="HisK_dim/P_sf"/>
</dbReference>
<dbReference type="SUPFAM" id="SSF47384">
    <property type="entry name" value="Homodimeric domain of signal transducing histidine kinase"/>
    <property type="match status" value="1"/>
</dbReference>
<evidence type="ECO:0000256" key="1">
    <source>
        <dbReference type="ARBA" id="ARBA00000085"/>
    </source>
</evidence>
<dbReference type="InterPro" id="IPR003661">
    <property type="entry name" value="HisK_dim/P_dom"/>
</dbReference>
<dbReference type="GO" id="GO:0000155">
    <property type="term" value="F:phosphorelay sensor kinase activity"/>
    <property type="evidence" value="ECO:0007669"/>
    <property type="project" value="InterPro"/>
</dbReference>
<keyword evidence="10" id="KW-0812">Transmembrane</keyword>
<feature type="transmembrane region" description="Helical" evidence="10">
    <location>
        <begin position="83"/>
        <end position="101"/>
    </location>
</feature>
<keyword evidence="5" id="KW-0808">Transferase</keyword>
<dbReference type="InterPro" id="IPR036890">
    <property type="entry name" value="HATPase_C_sf"/>
</dbReference>
<dbReference type="PRINTS" id="PR00344">
    <property type="entry name" value="BCTRLSENSOR"/>
</dbReference>
<dbReference type="InterPro" id="IPR005467">
    <property type="entry name" value="His_kinase_dom"/>
</dbReference>
<feature type="domain" description="Histidine kinase" evidence="11">
    <location>
        <begin position="176"/>
        <end position="396"/>
    </location>
</feature>
<dbReference type="CDD" id="cd00082">
    <property type="entry name" value="HisKA"/>
    <property type="match status" value="1"/>
</dbReference>
<evidence type="ECO:0000256" key="2">
    <source>
        <dbReference type="ARBA" id="ARBA00006402"/>
    </source>
</evidence>
<evidence type="ECO:0000259" key="11">
    <source>
        <dbReference type="PROSITE" id="PS50109"/>
    </source>
</evidence>
<dbReference type="Proteomes" id="UP000037784">
    <property type="component" value="Unassembled WGS sequence"/>
</dbReference>
<dbReference type="Pfam" id="PF00512">
    <property type="entry name" value="HisKA"/>
    <property type="match status" value="1"/>
</dbReference>
<dbReference type="RefSeq" id="WP_054491588.1">
    <property type="nucleotide sequence ID" value="NZ_BBZA01000003.1"/>
</dbReference>
<keyword evidence="9" id="KW-0175">Coiled coil</keyword>
<keyword evidence="10" id="KW-1133">Transmembrane helix</keyword>
<keyword evidence="10" id="KW-0472">Membrane</keyword>
<dbReference type="OrthoDB" id="9760839at2"/>
<evidence type="ECO:0000256" key="3">
    <source>
        <dbReference type="ARBA" id="ARBA00012438"/>
    </source>
</evidence>